<name>A0A6G1G1N1_9PEZI</name>
<dbReference type="GeneID" id="54420141"/>
<dbReference type="RefSeq" id="XP_033533584.1">
    <property type="nucleotide sequence ID" value="XM_033679571.1"/>
</dbReference>
<evidence type="ECO:0000313" key="2">
    <source>
        <dbReference type="EMBL" id="KAF1811953.1"/>
    </source>
</evidence>
<accession>A0A6G1G1N1</accession>
<gene>
    <name evidence="2 4" type="ORF">P152DRAFT_458905</name>
</gene>
<evidence type="ECO:0000313" key="4">
    <source>
        <dbReference type="RefSeq" id="XP_033533584.1"/>
    </source>
</evidence>
<organism evidence="2">
    <name type="scientific">Eremomyces bilateralis CBS 781.70</name>
    <dbReference type="NCBI Taxonomy" id="1392243"/>
    <lineage>
        <taxon>Eukaryota</taxon>
        <taxon>Fungi</taxon>
        <taxon>Dikarya</taxon>
        <taxon>Ascomycota</taxon>
        <taxon>Pezizomycotina</taxon>
        <taxon>Dothideomycetes</taxon>
        <taxon>Dothideomycetes incertae sedis</taxon>
        <taxon>Eremomycetales</taxon>
        <taxon>Eremomycetaceae</taxon>
        <taxon>Eremomyces</taxon>
    </lineage>
</organism>
<keyword evidence="3" id="KW-1185">Reference proteome</keyword>
<sequence length="85" mass="9188">MVADTERGLPPAYHEIEPRFSWNKTKGAITKGYNEYGPKVAEFIGTLIAGAIALAVLIACLLAGILLIAWLGQQLAKLLNDMGIY</sequence>
<dbReference type="Proteomes" id="UP000504638">
    <property type="component" value="Unplaced"/>
</dbReference>
<dbReference type="AlphaFoldDB" id="A0A6G1G1N1"/>
<keyword evidence="1" id="KW-0812">Transmembrane</keyword>
<protein>
    <submittedName>
        <fullName evidence="2 4">Uncharacterized protein</fullName>
    </submittedName>
</protein>
<feature type="transmembrane region" description="Helical" evidence="1">
    <location>
        <begin position="43"/>
        <end position="72"/>
    </location>
</feature>
<proteinExistence type="predicted"/>
<dbReference type="EMBL" id="ML975159">
    <property type="protein sequence ID" value="KAF1811953.1"/>
    <property type="molecule type" value="Genomic_DNA"/>
</dbReference>
<keyword evidence="1" id="KW-1133">Transmembrane helix</keyword>
<keyword evidence="1" id="KW-0472">Membrane</keyword>
<reference evidence="4" key="3">
    <citation type="submission" date="2025-04" db="UniProtKB">
        <authorList>
            <consortium name="RefSeq"/>
        </authorList>
    </citation>
    <scope>IDENTIFICATION</scope>
    <source>
        <strain evidence="4">CBS 781.70</strain>
    </source>
</reference>
<reference evidence="2 4" key="1">
    <citation type="submission" date="2020-01" db="EMBL/GenBank/DDBJ databases">
        <authorList>
            <consortium name="DOE Joint Genome Institute"/>
            <person name="Haridas S."/>
            <person name="Albert R."/>
            <person name="Binder M."/>
            <person name="Bloem J."/>
            <person name="Labutti K."/>
            <person name="Salamov A."/>
            <person name="Andreopoulos B."/>
            <person name="Baker S.E."/>
            <person name="Barry K."/>
            <person name="Bills G."/>
            <person name="Bluhm B.H."/>
            <person name="Cannon C."/>
            <person name="Castanera R."/>
            <person name="Culley D.E."/>
            <person name="Daum C."/>
            <person name="Ezra D."/>
            <person name="Gonzalez J.B."/>
            <person name="Henrissat B."/>
            <person name="Kuo A."/>
            <person name="Liang C."/>
            <person name="Lipzen A."/>
            <person name="Lutzoni F."/>
            <person name="Magnuson J."/>
            <person name="Mondo S."/>
            <person name="Nolan M."/>
            <person name="Ohm R."/>
            <person name="Pangilinan J."/>
            <person name="Park H.-J."/>
            <person name="Ramirez L."/>
            <person name="Alfaro M."/>
            <person name="Sun H."/>
            <person name="Tritt A."/>
            <person name="Yoshinaga Y."/>
            <person name="Zwiers L.-H."/>
            <person name="Turgeon B.G."/>
            <person name="Goodwin S.B."/>
            <person name="Spatafora J.W."/>
            <person name="Crous P.W."/>
            <person name="Grigoriev I.V."/>
        </authorList>
    </citation>
    <scope>NUCLEOTIDE SEQUENCE</scope>
    <source>
        <strain evidence="2 4">CBS 781.70</strain>
    </source>
</reference>
<reference evidence="4" key="2">
    <citation type="submission" date="2020-04" db="EMBL/GenBank/DDBJ databases">
        <authorList>
            <consortium name="NCBI Genome Project"/>
        </authorList>
    </citation>
    <scope>NUCLEOTIDE SEQUENCE</scope>
    <source>
        <strain evidence="4">CBS 781.70</strain>
    </source>
</reference>
<evidence type="ECO:0000313" key="3">
    <source>
        <dbReference type="Proteomes" id="UP000504638"/>
    </source>
</evidence>
<evidence type="ECO:0000256" key="1">
    <source>
        <dbReference type="SAM" id="Phobius"/>
    </source>
</evidence>